<dbReference type="PANTHER" id="PTHR24104:SF25">
    <property type="entry name" value="PROTEIN LIN-41"/>
    <property type="match status" value="1"/>
</dbReference>
<reference evidence="4" key="1">
    <citation type="submission" date="2017-09" db="EMBL/GenBank/DDBJ databases">
        <title>Depth-based differentiation of microbial function through sediment-hosted aquifers and enrichment of novel symbionts in the deep terrestrial subsurface.</title>
        <authorList>
            <person name="Probst A.J."/>
            <person name="Ladd B."/>
            <person name="Jarett J.K."/>
            <person name="Geller-Mcgrath D.E."/>
            <person name="Sieber C.M.K."/>
            <person name="Emerson J.B."/>
            <person name="Anantharaman K."/>
            <person name="Thomas B.C."/>
            <person name="Malmstrom R."/>
            <person name="Stieglmeier M."/>
            <person name="Klingl A."/>
            <person name="Woyke T."/>
            <person name="Ryan C.M."/>
            <person name="Banfield J.F."/>
        </authorList>
    </citation>
    <scope>NUCLEOTIDE SEQUENCE [LARGE SCALE GENOMIC DNA]</scope>
</reference>
<dbReference type="SUPFAM" id="SSF49452">
    <property type="entry name" value="Starch-binding domain-like"/>
    <property type="match status" value="1"/>
</dbReference>
<dbReference type="PANTHER" id="PTHR24104">
    <property type="entry name" value="E3 UBIQUITIN-PROTEIN LIGASE NHLRC1-RELATED"/>
    <property type="match status" value="1"/>
</dbReference>
<dbReference type="GO" id="GO:0008270">
    <property type="term" value="F:zinc ion binding"/>
    <property type="evidence" value="ECO:0007669"/>
    <property type="project" value="UniProtKB-KW"/>
</dbReference>
<feature type="repeat" description="NHL" evidence="2">
    <location>
        <begin position="37"/>
        <end position="80"/>
    </location>
</feature>
<dbReference type="InterPro" id="IPR001258">
    <property type="entry name" value="NHL_repeat"/>
</dbReference>
<dbReference type="Pfam" id="PF13620">
    <property type="entry name" value="CarboxypepD_reg"/>
    <property type="match status" value="1"/>
</dbReference>
<dbReference type="PROSITE" id="PS51125">
    <property type="entry name" value="NHL"/>
    <property type="match status" value="3"/>
</dbReference>
<accession>A0A2M7JD30</accession>
<protein>
    <recommendedName>
        <fullName evidence="5">SMP-30/Gluconolactonase/LRE-like region domain-containing protein</fullName>
    </recommendedName>
</protein>
<evidence type="ECO:0000256" key="1">
    <source>
        <dbReference type="ARBA" id="ARBA00022737"/>
    </source>
</evidence>
<comment type="caution">
    <text evidence="3">The sequence shown here is derived from an EMBL/GenBank/DDBJ whole genome shotgun (WGS) entry which is preliminary data.</text>
</comment>
<sequence length="315" mass="33942">MNIQRQIKRLLLFMLIAQGLWAGMQRDLWAEETYFMQTKWGNNGSGDGQFNYPYGVAVDSSGNVFVAEYNSHRIQKFTADGTFITKWGSPGSGIGQFNDPRGLSVDSSGNVFVVDQSNRCIQKFTADGTFITKWGSPGSGDEQFRNPLGVAVDSSDNVFVVDYGNHRIQKFNKSYPSGWLSGKVTNSADNKAINRAMVEVSNNEAMRFSTTTGTNGNYCLFVPAGNCTVRVTTSGYSSTETIGVVITENATTTVNFSLVAGTITVDTTPPTGKPSVPTATGNPLSTTLTFSWNKGAADDAEAGIGGYRLQVKGDK</sequence>
<dbReference type="InterPro" id="IPR013784">
    <property type="entry name" value="Carb-bd-like_fold"/>
</dbReference>
<dbReference type="InterPro" id="IPR011042">
    <property type="entry name" value="6-blade_b-propeller_TolB-like"/>
</dbReference>
<dbReference type="Proteomes" id="UP000229297">
    <property type="component" value="Unassembled WGS sequence"/>
</dbReference>
<dbReference type="GO" id="GO:0030246">
    <property type="term" value="F:carbohydrate binding"/>
    <property type="evidence" value="ECO:0007669"/>
    <property type="project" value="InterPro"/>
</dbReference>
<dbReference type="InterPro" id="IPR050952">
    <property type="entry name" value="TRIM-NHL_E3_ligases"/>
</dbReference>
<dbReference type="Gene3D" id="2.120.10.30">
    <property type="entry name" value="TolB, C-terminal domain"/>
    <property type="match status" value="2"/>
</dbReference>
<dbReference type="EMBL" id="PFIC01000105">
    <property type="protein sequence ID" value="PIX17330.1"/>
    <property type="molecule type" value="Genomic_DNA"/>
</dbReference>
<keyword evidence="1" id="KW-0677">Repeat</keyword>
<dbReference type="AlphaFoldDB" id="A0A2M7JD30"/>
<dbReference type="Pfam" id="PF01436">
    <property type="entry name" value="NHL"/>
    <property type="match status" value="3"/>
</dbReference>
<organism evidence="3 4">
    <name type="scientific">Candidatus Desantisbacteria bacterium CG_4_8_14_3_um_filter_40_12</name>
    <dbReference type="NCBI Taxonomy" id="1974545"/>
    <lineage>
        <taxon>Bacteria</taxon>
        <taxon>Candidatus Desantisiibacteriota</taxon>
    </lineage>
</organism>
<dbReference type="SUPFAM" id="SSF101898">
    <property type="entry name" value="NHL repeat"/>
    <property type="match status" value="1"/>
</dbReference>
<evidence type="ECO:0000313" key="4">
    <source>
        <dbReference type="Proteomes" id="UP000229297"/>
    </source>
</evidence>
<gene>
    <name evidence="3" type="ORF">COZ71_03915</name>
</gene>
<name>A0A2M7JD30_9BACT</name>
<feature type="repeat" description="NHL" evidence="2">
    <location>
        <begin position="135"/>
        <end position="174"/>
    </location>
</feature>
<proteinExistence type="predicted"/>
<evidence type="ECO:0008006" key="5">
    <source>
        <dbReference type="Google" id="ProtNLM"/>
    </source>
</evidence>
<evidence type="ECO:0000256" key="2">
    <source>
        <dbReference type="PROSITE-ProRule" id="PRU00504"/>
    </source>
</evidence>
<feature type="repeat" description="NHL" evidence="2">
    <location>
        <begin position="88"/>
        <end position="127"/>
    </location>
</feature>
<evidence type="ECO:0000313" key="3">
    <source>
        <dbReference type="EMBL" id="PIX17330.1"/>
    </source>
</evidence>